<sequence>MRLSTFISRPWHCQNVFIQRLATTRCSPLPNRPKRTPLPALSRYRKTTINKSPVNVTPKTFERSEKARPSVRPSSESCAAKTPTSSPRDPLGDDGKNRAPKEGTLAADELKERLAMIAAQTERSPEQSTHQQSFTRAPRNLRPDDNSDTRERSLEDPTSPRVARATPLVCDLPCRPCLDGNSDAQDDSVEALSFPLAKCLGTLGVDISPRVIELNPVEATKILLEKIDERRRSSVGNPLTNYYNVPSGRQHDLDIDDETSTGTNTTAGTDTDTDITTDSGISMEDDIHTSSYINDDIDADEINTDDDPGDGVNDDERYMLLKLFGIRVRQPDSVIKEGKIRRCDVCVTCEWNQLFTTAHCCGLVEAVATIESQVLPLEGPLVERVRRCESILGLKDFSLLHSTISPNEWVGSVEGVIERLQESTLRLESHELVNLAGNPEVEAWYATIYLVKLGFRPPEGLLSRLLEVFNKTLWEADRQDCYERRQVTDLPSMG</sequence>
<proteinExistence type="predicted"/>
<feature type="compositionally biased region" description="Polar residues" evidence="1">
    <location>
        <begin position="49"/>
        <end position="58"/>
    </location>
</feature>
<keyword evidence="3" id="KW-1185">Reference proteome</keyword>
<feature type="compositionally biased region" description="Polar residues" evidence="1">
    <location>
        <begin position="126"/>
        <end position="135"/>
    </location>
</feature>
<dbReference type="Proteomes" id="UP000288168">
    <property type="component" value="Unassembled WGS sequence"/>
</dbReference>
<feature type="compositionally biased region" description="Low complexity" evidence="1">
    <location>
        <begin position="260"/>
        <end position="282"/>
    </location>
</feature>
<feature type="region of interest" description="Disordered" evidence="1">
    <location>
        <begin position="27"/>
        <end position="107"/>
    </location>
</feature>
<reference evidence="2 3" key="1">
    <citation type="submission" date="2017-06" db="EMBL/GenBank/DDBJ databases">
        <title>Comparative genomic analysis of Ambrosia Fusariam Clade fungi.</title>
        <authorList>
            <person name="Stajich J.E."/>
            <person name="Carrillo J."/>
            <person name="Kijimoto T."/>
            <person name="Eskalen A."/>
            <person name="O'Donnell K."/>
            <person name="Kasson M."/>
        </authorList>
    </citation>
    <scope>NUCLEOTIDE SEQUENCE [LARGE SCALE GENOMIC DNA]</scope>
    <source>
        <strain evidence="2 3">NRRL62584</strain>
    </source>
</reference>
<dbReference type="EMBL" id="NKCI01000326">
    <property type="protein sequence ID" value="RSL43386.1"/>
    <property type="molecule type" value="Genomic_DNA"/>
</dbReference>
<feature type="compositionally biased region" description="Basic and acidic residues" evidence="1">
    <location>
        <begin position="90"/>
        <end position="101"/>
    </location>
</feature>
<feature type="region of interest" description="Disordered" evidence="1">
    <location>
        <begin position="120"/>
        <end position="163"/>
    </location>
</feature>
<dbReference type="OrthoDB" id="4969501at2759"/>
<evidence type="ECO:0000256" key="1">
    <source>
        <dbReference type="SAM" id="MobiDB-lite"/>
    </source>
</evidence>
<evidence type="ECO:0000313" key="3">
    <source>
        <dbReference type="Proteomes" id="UP000288168"/>
    </source>
</evidence>
<feature type="region of interest" description="Disordered" evidence="1">
    <location>
        <begin position="234"/>
        <end position="282"/>
    </location>
</feature>
<feature type="compositionally biased region" description="Polar residues" evidence="1">
    <location>
        <begin position="72"/>
        <end position="87"/>
    </location>
</feature>
<evidence type="ECO:0000313" key="2">
    <source>
        <dbReference type="EMBL" id="RSL43386.1"/>
    </source>
</evidence>
<feature type="compositionally biased region" description="Polar residues" evidence="1">
    <location>
        <begin position="234"/>
        <end position="244"/>
    </location>
</feature>
<accession>A0A428NRF8</accession>
<dbReference type="AlphaFoldDB" id="A0A428NRF8"/>
<name>A0A428NRF8_9HYPO</name>
<comment type="caution">
    <text evidence="2">The sequence shown here is derived from an EMBL/GenBank/DDBJ whole genome shotgun (WGS) entry which is preliminary data.</text>
</comment>
<gene>
    <name evidence="2" type="ORF">CEP54_015102</name>
</gene>
<organism evidence="2 3">
    <name type="scientific">Fusarium duplospermum</name>
    <dbReference type="NCBI Taxonomy" id="1325734"/>
    <lineage>
        <taxon>Eukaryota</taxon>
        <taxon>Fungi</taxon>
        <taxon>Dikarya</taxon>
        <taxon>Ascomycota</taxon>
        <taxon>Pezizomycotina</taxon>
        <taxon>Sordariomycetes</taxon>
        <taxon>Hypocreomycetidae</taxon>
        <taxon>Hypocreales</taxon>
        <taxon>Nectriaceae</taxon>
        <taxon>Fusarium</taxon>
        <taxon>Fusarium solani species complex</taxon>
    </lineage>
</organism>
<feature type="compositionally biased region" description="Basic and acidic residues" evidence="1">
    <location>
        <begin position="141"/>
        <end position="155"/>
    </location>
</feature>
<protein>
    <submittedName>
        <fullName evidence="2">Uncharacterized protein</fullName>
    </submittedName>
</protein>